<dbReference type="AlphaFoldDB" id="A0A7N0VI45"/>
<dbReference type="InterPro" id="IPR013120">
    <property type="entry name" value="FAR_NAD-bd"/>
</dbReference>
<dbReference type="InterPro" id="IPR036291">
    <property type="entry name" value="NAD(P)-bd_dom_sf"/>
</dbReference>
<comment type="function">
    <text evidence="4">Catalyzes the reduction of fatty acyl-CoA to fatty alcohols.</text>
</comment>
<dbReference type="InterPro" id="IPR026055">
    <property type="entry name" value="FAR"/>
</dbReference>
<evidence type="ECO:0000256" key="3">
    <source>
        <dbReference type="ARBA" id="ARBA00023098"/>
    </source>
</evidence>
<dbReference type="Pfam" id="PF07993">
    <property type="entry name" value="NAD_binding_4"/>
    <property type="match status" value="1"/>
</dbReference>
<evidence type="ECO:0000313" key="8">
    <source>
        <dbReference type="Proteomes" id="UP000594263"/>
    </source>
</evidence>
<dbReference type="Gene3D" id="3.40.50.720">
    <property type="entry name" value="NAD(P)-binding Rossmann-like Domain"/>
    <property type="match status" value="1"/>
</dbReference>
<dbReference type="InterPro" id="IPR033640">
    <property type="entry name" value="FAR_C"/>
</dbReference>
<keyword evidence="8" id="KW-1185">Reference proteome</keyword>
<keyword evidence="4" id="KW-0521">NADP</keyword>
<dbReference type="CDD" id="cd09071">
    <property type="entry name" value="FAR_C"/>
    <property type="match status" value="1"/>
</dbReference>
<dbReference type="OMA" id="DSYNGCT"/>
<organism evidence="7 8">
    <name type="scientific">Kalanchoe fedtschenkoi</name>
    <name type="common">Lavender scallops</name>
    <name type="synonym">South American air plant</name>
    <dbReference type="NCBI Taxonomy" id="63787"/>
    <lineage>
        <taxon>Eukaryota</taxon>
        <taxon>Viridiplantae</taxon>
        <taxon>Streptophyta</taxon>
        <taxon>Embryophyta</taxon>
        <taxon>Tracheophyta</taxon>
        <taxon>Spermatophyta</taxon>
        <taxon>Magnoliopsida</taxon>
        <taxon>eudicotyledons</taxon>
        <taxon>Gunneridae</taxon>
        <taxon>Pentapetalae</taxon>
        <taxon>Saxifragales</taxon>
        <taxon>Crassulaceae</taxon>
        <taxon>Kalanchoe</taxon>
    </lineage>
</organism>
<dbReference type="GO" id="GO:0080019">
    <property type="term" value="F:alcohol-forming very long-chain fatty acyl-CoA reductase activity"/>
    <property type="evidence" value="ECO:0007669"/>
    <property type="project" value="EnsemblPlants"/>
</dbReference>
<evidence type="ECO:0000256" key="2">
    <source>
        <dbReference type="ARBA" id="ARBA00022516"/>
    </source>
</evidence>
<dbReference type="GO" id="GO:0009611">
    <property type="term" value="P:response to wounding"/>
    <property type="evidence" value="ECO:0007669"/>
    <property type="project" value="EnsemblPlants"/>
</dbReference>
<sequence length="575" mass="63650">MDSLYLKISSSPKMLSSCCQAPYYWNKHKSNLSFTRITCSRSDSERAAHASSVSAITGGTSRVVTPDSTVSDKSLAIPAAVPEAPSGITGIGIVKFLHGKNYFITGATGFLGKVFLEKLLRSTPTTGKIYLLINAENKEAARMRLQSEIIDSELFVHLKQMYGDSYNDVMMKKLVPIVGDTSKASLGMDADCAEEIEKEVDVIVHSAANTVFDARYDVSIDVNIKGSYNLLSLAKLCKKLKVFVHVSTAYANGEREGIIIEKPLRMGDSVEAAGCDGGLSSFEALDVDAEMKLASSVAASTEKDMVTQKMKELGLQRAKLYGWRNTYEFTKAMAEMIIDRFRGDIPVVIMRPTVVESVLGEPAPGWMQGNRMVDPLIISYGKGHLHGFLTSPDAILDVIPADIVANAMLAAMAKHGQKTKPSLNVYHVASSVVNPLSVGDIFKYAHKYFIGNPICGRMRVNEMQYLSSLENFKSYMVQHELNQSAIKTAAKFNSSPEGLKAAQKKKIEHFLHLAKIYEPYSFYKGRFDSSNATKLMNEMSNEERRKFRIDVKSLDWEDYFVNVHVPGLIKYVLKK</sequence>
<dbReference type="Gramene" id="Kaladp0808s0034.1.v1.1">
    <property type="protein sequence ID" value="Kaladp0808s0034.1.v1.1"/>
    <property type="gene ID" value="Kaladp0808s0034.v1.1"/>
</dbReference>
<comment type="catalytic activity">
    <reaction evidence="4">
        <text>a long-chain fatty acyl-CoA + 2 NADPH + 2 H(+) = a long-chain primary fatty alcohol + 2 NADP(+) + CoA</text>
        <dbReference type="Rhea" id="RHEA:52716"/>
        <dbReference type="ChEBI" id="CHEBI:15378"/>
        <dbReference type="ChEBI" id="CHEBI:57287"/>
        <dbReference type="ChEBI" id="CHEBI:57783"/>
        <dbReference type="ChEBI" id="CHEBI:58349"/>
        <dbReference type="ChEBI" id="CHEBI:77396"/>
        <dbReference type="ChEBI" id="CHEBI:83139"/>
        <dbReference type="EC" id="1.2.1.84"/>
    </reaction>
</comment>
<evidence type="ECO:0000256" key="1">
    <source>
        <dbReference type="ARBA" id="ARBA00005928"/>
    </source>
</evidence>
<dbReference type="Proteomes" id="UP000594263">
    <property type="component" value="Unplaced"/>
</dbReference>
<dbReference type="GO" id="GO:0102965">
    <property type="term" value="F:alcohol-forming long-chain fatty acyl-CoA reductase activity"/>
    <property type="evidence" value="ECO:0007669"/>
    <property type="project" value="UniProtKB-EC"/>
</dbReference>
<proteinExistence type="inferred from homology"/>
<dbReference type="PANTHER" id="PTHR11011:SF45">
    <property type="entry name" value="FATTY ACYL-COA REDUCTASE CG8306-RELATED"/>
    <property type="match status" value="1"/>
</dbReference>
<evidence type="ECO:0000259" key="5">
    <source>
        <dbReference type="Pfam" id="PF03015"/>
    </source>
</evidence>
<feature type="domain" description="Fatty acyl-CoA reductase C-terminal" evidence="5">
    <location>
        <begin position="504"/>
        <end position="575"/>
    </location>
</feature>
<keyword evidence="3 4" id="KW-0443">Lipid metabolism</keyword>
<dbReference type="GO" id="GO:0010345">
    <property type="term" value="P:suberin biosynthetic process"/>
    <property type="evidence" value="ECO:0007669"/>
    <property type="project" value="TreeGrafter"/>
</dbReference>
<name>A0A7N0VI45_KALFE</name>
<dbReference type="SUPFAM" id="SSF51735">
    <property type="entry name" value="NAD(P)-binding Rossmann-fold domains"/>
    <property type="match status" value="1"/>
</dbReference>
<dbReference type="EC" id="1.2.1.84" evidence="4"/>
<dbReference type="CDD" id="cd05236">
    <property type="entry name" value="FAR-N_SDR_e"/>
    <property type="match status" value="1"/>
</dbReference>
<feature type="domain" description="Thioester reductase (TE)" evidence="6">
    <location>
        <begin position="104"/>
        <end position="408"/>
    </location>
</feature>
<accession>A0A7N0VI45</accession>
<protein>
    <recommendedName>
        <fullName evidence="4">Fatty acyl-CoA reductase</fullName>
        <ecNumber evidence="4">1.2.1.84</ecNumber>
    </recommendedName>
</protein>
<evidence type="ECO:0000313" key="7">
    <source>
        <dbReference type="EnsemblPlants" id="Kaladp0808s0034.1.v1.1"/>
    </source>
</evidence>
<dbReference type="GO" id="GO:0035336">
    <property type="term" value="P:long-chain fatty-acyl-CoA metabolic process"/>
    <property type="evidence" value="ECO:0007669"/>
    <property type="project" value="TreeGrafter"/>
</dbReference>
<dbReference type="PANTHER" id="PTHR11011">
    <property type="entry name" value="MALE STERILITY PROTEIN 2-RELATED"/>
    <property type="match status" value="1"/>
</dbReference>
<dbReference type="EnsemblPlants" id="Kaladp0808s0034.1.v1.1">
    <property type="protein sequence ID" value="Kaladp0808s0034.1.v1.1"/>
    <property type="gene ID" value="Kaladp0808s0034.v1.1"/>
</dbReference>
<comment type="similarity">
    <text evidence="1 4">Belongs to the fatty acyl-CoA reductase family.</text>
</comment>
<dbReference type="GO" id="GO:0009507">
    <property type="term" value="C:chloroplast"/>
    <property type="evidence" value="ECO:0007669"/>
    <property type="project" value="EnsemblPlants"/>
</dbReference>
<evidence type="ECO:0000259" key="6">
    <source>
        <dbReference type="Pfam" id="PF07993"/>
    </source>
</evidence>
<reference evidence="7" key="1">
    <citation type="submission" date="2021-01" db="UniProtKB">
        <authorList>
            <consortium name="EnsemblPlants"/>
        </authorList>
    </citation>
    <scope>IDENTIFICATION</scope>
</reference>
<evidence type="ECO:0000256" key="4">
    <source>
        <dbReference type="RuleBase" id="RU363097"/>
    </source>
</evidence>
<dbReference type="Pfam" id="PF03015">
    <property type="entry name" value="Sterile"/>
    <property type="match status" value="1"/>
</dbReference>
<keyword evidence="4" id="KW-0560">Oxidoreductase</keyword>
<keyword evidence="2 4" id="KW-0444">Lipid biosynthesis</keyword>